<keyword evidence="2" id="KW-0472">Membrane</keyword>
<feature type="compositionally biased region" description="Basic and acidic residues" evidence="1">
    <location>
        <begin position="546"/>
        <end position="555"/>
    </location>
</feature>
<evidence type="ECO:0000256" key="1">
    <source>
        <dbReference type="SAM" id="MobiDB-lite"/>
    </source>
</evidence>
<keyword evidence="4" id="KW-1185">Reference proteome</keyword>
<keyword evidence="2" id="KW-1133">Transmembrane helix</keyword>
<accession>A0AAN6GTH7</accession>
<evidence type="ECO:0000256" key="2">
    <source>
        <dbReference type="SAM" id="Phobius"/>
    </source>
</evidence>
<name>A0AAN6GTH7_9BASI</name>
<reference evidence="3" key="1">
    <citation type="journal article" date="2023" name="PhytoFront">
        <title>Draft Genome Resources of Seven Strains of Tilletia horrida, Causal Agent of Kernel Smut of Rice.</title>
        <authorList>
            <person name="Khanal S."/>
            <person name="Antony Babu S."/>
            <person name="Zhou X.G."/>
        </authorList>
    </citation>
    <scope>NUCLEOTIDE SEQUENCE</scope>
    <source>
        <strain evidence="3">TX6</strain>
    </source>
</reference>
<feature type="compositionally biased region" description="Low complexity" evidence="1">
    <location>
        <begin position="556"/>
        <end position="565"/>
    </location>
</feature>
<feature type="region of interest" description="Disordered" evidence="1">
    <location>
        <begin position="483"/>
        <end position="593"/>
    </location>
</feature>
<feature type="transmembrane region" description="Helical" evidence="2">
    <location>
        <begin position="186"/>
        <end position="208"/>
    </location>
</feature>
<protein>
    <submittedName>
        <fullName evidence="3">Uncharacterized protein</fullName>
    </submittedName>
</protein>
<dbReference type="EMBL" id="JAPDMZ010000024">
    <property type="protein sequence ID" value="KAK0555725.1"/>
    <property type="molecule type" value="Genomic_DNA"/>
</dbReference>
<dbReference type="AlphaFoldDB" id="A0AAN6GTH7"/>
<sequence>MDIYAQFDLPPPPPPTAFSWWSGPERARLPNFTNVTSAAAFLDKLTIYQHPKAYQAQFLMGIGYLAVILSLSVAIIHKKLQQKAWWLFRVVRRNQGILIVPQVHNVWALGAGLYGLTCISSFLTEYIYWRKAAPVPHLTMWVVLQWSPMSFACAWQAWGISVARSQSSPSTPSPHTAAKRTPRPAIINYIWLFVPVGQFLICLTIALLSDRKFEQARHERQRWISKWSSAPQLEKEMLLDLIDIWTHIMRSWYFVCIALTMWAIYTFSLFWVYSTVSWCLIASLRKHISMLQRRETTTTVNRMAHRTPGSFSFNSSTLFSGTIDAHNTPQDSPNLDQVNSPNTAVFEEAANATPALNSVRRFRGHGKGDSADQSRSGLFTEKAERQVRSESFFPPVASSATVRPSSKLASQAHWVLRYFMTAEFALTERYEGIPYLAASWVTFVFGSITMLSICHATYESSFSQLLRHADQTEAEHVIGISTLDRSEFTPPTRPPPIWSGQYRGLNAGPVRTNDPEQDDVAETDDTRRSPEQQAIQGLLSPQDFRSYPRREHGLDRVSVLSSDSVHQPYSRKRTSFDTPAASEAGHLRSPAIA</sequence>
<keyword evidence="2" id="KW-0812">Transmembrane</keyword>
<gene>
    <name evidence="3" type="ORF">OC846_001596</name>
</gene>
<proteinExistence type="predicted"/>
<organism evidence="3 4">
    <name type="scientific">Tilletia horrida</name>
    <dbReference type="NCBI Taxonomy" id="155126"/>
    <lineage>
        <taxon>Eukaryota</taxon>
        <taxon>Fungi</taxon>
        <taxon>Dikarya</taxon>
        <taxon>Basidiomycota</taxon>
        <taxon>Ustilaginomycotina</taxon>
        <taxon>Exobasidiomycetes</taxon>
        <taxon>Tilletiales</taxon>
        <taxon>Tilletiaceae</taxon>
        <taxon>Tilletia</taxon>
    </lineage>
</organism>
<evidence type="ECO:0000313" key="3">
    <source>
        <dbReference type="EMBL" id="KAK0555725.1"/>
    </source>
</evidence>
<evidence type="ECO:0000313" key="4">
    <source>
        <dbReference type="Proteomes" id="UP001176517"/>
    </source>
</evidence>
<feature type="transmembrane region" description="Helical" evidence="2">
    <location>
        <begin position="251"/>
        <end position="284"/>
    </location>
</feature>
<feature type="transmembrane region" description="Helical" evidence="2">
    <location>
        <begin position="97"/>
        <end position="123"/>
    </location>
</feature>
<dbReference type="Proteomes" id="UP001176517">
    <property type="component" value="Unassembled WGS sequence"/>
</dbReference>
<comment type="caution">
    <text evidence="3">The sequence shown here is derived from an EMBL/GenBank/DDBJ whole genome shotgun (WGS) entry which is preliminary data.</text>
</comment>
<feature type="transmembrane region" description="Helical" evidence="2">
    <location>
        <begin position="58"/>
        <end position="76"/>
    </location>
</feature>